<sequence>MKILFIVKDKSDLDCLLKIYEKSQAKKLSEIIFLLIHDAVLVEPKSYNNFKVFASRDDVEARGVDSQFDTLDYSQILKLMSDCSKVICW</sequence>
<organism evidence="1 2">
    <name type="scientific">Candidatus Scalindua rubra</name>
    <dbReference type="NCBI Taxonomy" id="1872076"/>
    <lineage>
        <taxon>Bacteria</taxon>
        <taxon>Pseudomonadati</taxon>
        <taxon>Planctomycetota</taxon>
        <taxon>Candidatus Brocadiia</taxon>
        <taxon>Candidatus Brocadiales</taxon>
        <taxon>Candidatus Scalinduaceae</taxon>
        <taxon>Candidatus Scalindua</taxon>
    </lineage>
</organism>
<gene>
    <name evidence="1" type="ORF">SCARUB_03097</name>
</gene>
<accession>A0A1E3X814</accession>
<dbReference type="EMBL" id="MAYW01000095">
    <property type="protein sequence ID" value="ODS31773.1"/>
    <property type="molecule type" value="Genomic_DNA"/>
</dbReference>
<protein>
    <recommendedName>
        <fullName evidence="3">Protein TusB</fullName>
    </recommendedName>
</protein>
<dbReference type="Proteomes" id="UP000094056">
    <property type="component" value="Unassembled WGS sequence"/>
</dbReference>
<dbReference type="InterPro" id="IPR027396">
    <property type="entry name" value="DsrEFH-like"/>
</dbReference>
<reference evidence="1 2" key="1">
    <citation type="submission" date="2016-07" db="EMBL/GenBank/DDBJ databases">
        <title>Draft genome of Scalindua rubra, obtained from a brine-seawater interface in the Red Sea, sheds light on salt adaptation in anammox bacteria.</title>
        <authorList>
            <person name="Speth D.R."/>
            <person name="Lagkouvardos I."/>
            <person name="Wang Y."/>
            <person name="Qian P.-Y."/>
            <person name="Dutilh B.E."/>
            <person name="Jetten M.S."/>
        </authorList>
    </citation>
    <scope>NUCLEOTIDE SEQUENCE [LARGE SCALE GENOMIC DNA]</scope>
    <source>
        <strain evidence="1">BSI-1</strain>
    </source>
</reference>
<dbReference type="AlphaFoldDB" id="A0A1E3X814"/>
<dbReference type="SUPFAM" id="SSF75169">
    <property type="entry name" value="DsrEFH-like"/>
    <property type="match status" value="1"/>
</dbReference>
<evidence type="ECO:0000313" key="2">
    <source>
        <dbReference type="Proteomes" id="UP000094056"/>
    </source>
</evidence>
<name>A0A1E3X814_9BACT</name>
<evidence type="ECO:0000313" key="1">
    <source>
        <dbReference type="EMBL" id="ODS31773.1"/>
    </source>
</evidence>
<comment type="caution">
    <text evidence="1">The sequence shown here is derived from an EMBL/GenBank/DDBJ whole genome shotgun (WGS) entry which is preliminary data.</text>
</comment>
<dbReference type="Gene3D" id="3.40.1260.10">
    <property type="entry name" value="DsrEFH-like"/>
    <property type="match status" value="1"/>
</dbReference>
<proteinExistence type="predicted"/>
<evidence type="ECO:0008006" key="3">
    <source>
        <dbReference type="Google" id="ProtNLM"/>
    </source>
</evidence>